<dbReference type="EMBL" id="JAJATW010000028">
    <property type="protein sequence ID" value="MCB5162951.1"/>
    <property type="molecule type" value="Genomic_DNA"/>
</dbReference>
<proteinExistence type="predicted"/>
<feature type="compositionally biased region" description="Acidic residues" evidence="1">
    <location>
        <begin position="350"/>
        <end position="360"/>
    </location>
</feature>
<comment type="caution">
    <text evidence="2">The sequence shown here is derived from an EMBL/GenBank/DDBJ whole genome shotgun (WGS) entry which is preliminary data.</text>
</comment>
<name>A0A9X1RU52_9GAMM</name>
<feature type="compositionally biased region" description="Acidic residues" evidence="1">
    <location>
        <begin position="297"/>
        <end position="313"/>
    </location>
</feature>
<protein>
    <submittedName>
        <fullName evidence="2">DUF3150 domain-containing protein</fullName>
    </submittedName>
</protein>
<evidence type="ECO:0000256" key="1">
    <source>
        <dbReference type="SAM" id="MobiDB-lite"/>
    </source>
</evidence>
<accession>A0A9X1RU52</accession>
<feature type="region of interest" description="Disordered" evidence="1">
    <location>
        <begin position="284"/>
        <end position="360"/>
    </location>
</feature>
<dbReference type="AlphaFoldDB" id="A0A9X1RU52"/>
<gene>
    <name evidence="2" type="ORF">LG368_13745</name>
</gene>
<organism evidence="2 3">
    <name type="scientific">Marinomonas algarum</name>
    <dbReference type="NCBI Taxonomy" id="2883105"/>
    <lineage>
        <taxon>Bacteria</taxon>
        <taxon>Pseudomonadati</taxon>
        <taxon>Pseudomonadota</taxon>
        <taxon>Gammaproteobacteria</taxon>
        <taxon>Oceanospirillales</taxon>
        <taxon>Oceanospirillaceae</taxon>
        <taxon>Marinomonas</taxon>
    </lineage>
</organism>
<evidence type="ECO:0000313" key="2">
    <source>
        <dbReference type="EMBL" id="MCB5162951.1"/>
    </source>
</evidence>
<keyword evidence="3" id="KW-1185">Reference proteome</keyword>
<reference evidence="2" key="1">
    <citation type="submission" date="2021-10" db="EMBL/GenBank/DDBJ databases">
        <title>Marinomonas pontica sp. nov., isolated from the Black Sea.</title>
        <authorList>
            <person name="Zhao L.-H."/>
            <person name="Xue J.-H."/>
        </authorList>
    </citation>
    <scope>NUCLEOTIDE SEQUENCE</scope>
    <source>
        <strain evidence="2">E8</strain>
    </source>
</reference>
<sequence>MSNITHLERLCVFHLDFDIWSGQTRLFASDLKLGEGGEIPSEKVTQLGSKRICDPQRLKDFNRLKSEARRLLTSHGMPFMNGFAVPAQKVQEICDELDRIERDFKDAKDAFISGYSAAIEEWINDNPEYEDAIRAGALPQSEVERKIGFEYEIFMIQPVEGEKEKSLSRKAEGLGGDLLDEVTQQAQDFFIKNLSGKDRCGVTTKLSLKKIRDKVDGLSFLNGNLVPLVDLLDQTLNVYEGNAIGRSIMAPHFYQVLASVLIMGDRKKIEDYANGAVTVESMADSVTPSDKSSEITEVAETETDDVSDIEDDIDRFFSQTPEGGSDSSEDDSELYVKDKPSLEKEVVIPDFDDDDESAFF</sequence>
<dbReference type="Pfam" id="PF11348">
    <property type="entry name" value="DUF3150"/>
    <property type="match status" value="1"/>
</dbReference>
<dbReference type="RefSeq" id="WP_226755297.1">
    <property type="nucleotide sequence ID" value="NZ_JAJATW010000028.1"/>
</dbReference>
<feature type="compositionally biased region" description="Basic and acidic residues" evidence="1">
    <location>
        <begin position="334"/>
        <end position="347"/>
    </location>
</feature>
<dbReference type="InterPro" id="IPR021496">
    <property type="entry name" value="DUF3150"/>
</dbReference>
<dbReference type="Proteomes" id="UP001139095">
    <property type="component" value="Unassembled WGS sequence"/>
</dbReference>
<evidence type="ECO:0000313" key="3">
    <source>
        <dbReference type="Proteomes" id="UP001139095"/>
    </source>
</evidence>